<accession>A0ABY5VHE6</accession>
<evidence type="ECO:0000259" key="2">
    <source>
        <dbReference type="Pfam" id="PF23189"/>
    </source>
</evidence>
<dbReference type="CDD" id="cd15488">
    <property type="entry name" value="Tm-1-like"/>
    <property type="match status" value="1"/>
</dbReference>
<protein>
    <submittedName>
        <fullName evidence="3">Tm-1-like ATP-binding domain-containing protein</fullName>
    </submittedName>
</protein>
<feature type="domain" description="UPF0261" evidence="1">
    <location>
        <begin position="2"/>
        <end position="177"/>
    </location>
</feature>
<evidence type="ECO:0000259" key="1">
    <source>
        <dbReference type="Pfam" id="PF06792"/>
    </source>
</evidence>
<proteinExistence type="predicted"/>
<dbReference type="InterPro" id="IPR056778">
    <property type="entry name" value="UPF0261_C"/>
</dbReference>
<dbReference type="Proteomes" id="UP001060164">
    <property type="component" value="Chromosome"/>
</dbReference>
<dbReference type="RefSeq" id="WP_044983077.1">
    <property type="nucleotide sequence ID" value="NZ_CABLBR010000006.1"/>
</dbReference>
<dbReference type="Pfam" id="PF23189">
    <property type="entry name" value="UPF0261_C"/>
    <property type="match status" value="1"/>
</dbReference>
<dbReference type="PANTHER" id="PTHR31862:SF1">
    <property type="entry name" value="UPF0261 DOMAIN PROTEIN (AFU_ORTHOLOGUE AFUA_1G10120)"/>
    <property type="match status" value="1"/>
</dbReference>
<dbReference type="PANTHER" id="PTHR31862">
    <property type="entry name" value="UPF0261 DOMAIN PROTEIN (AFU_ORTHOLOGUE AFUA_1G10120)"/>
    <property type="match status" value="1"/>
</dbReference>
<dbReference type="Gene3D" id="3.40.50.12020">
    <property type="entry name" value="Uncharacterised protein family UPF0261, NN domain"/>
    <property type="match status" value="1"/>
</dbReference>
<dbReference type="InterPro" id="IPR044122">
    <property type="entry name" value="UPF0261_N"/>
</dbReference>
<evidence type="ECO:0000313" key="3">
    <source>
        <dbReference type="EMBL" id="UWP59376.1"/>
    </source>
</evidence>
<dbReference type="EMBL" id="CP102290">
    <property type="protein sequence ID" value="UWP59376.1"/>
    <property type="molecule type" value="Genomic_DNA"/>
</dbReference>
<organism evidence="3 4">
    <name type="scientific">Ruminococcus gauvreauii</name>
    <dbReference type="NCBI Taxonomy" id="438033"/>
    <lineage>
        <taxon>Bacteria</taxon>
        <taxon>Bacillati</taxon>
        <taxon>Bacillota</taxon>
        <taxon>Clostridia</taxon>
        <taxon>Eubacteriales</taxon>
        <taxon>Oscillospiraceae</taxon>
        <taxon>Ruminococcus</taxon>
    </lineage>
</organism>
<dbReference type="Gene3D" id="3.40.50.12030">
    <property type="entry name" value="Uncharacterised protein family UPF0261, NC domain"/>
    <property type="match status" value="1"/>
</dbReference>
<feature type="domain" description="UPF0261" evidence="2">
    <location>
        <begin position="184"/>
        <end position="395"/>
    </location>
</feature>
<name>A0ABY5VHE6_9FIRM</name>
<keyword evidence="4" id="KW-1185">Reference proteome</keyword>
<sequence>MKQIVIPATLDTKGEEVQYLKELIEENGCSATVIDCSLRTCGGRNADIQVEELLAGIGVACDDFTQFDKEQAIQIMQRALNSKLAKLLNSEKIDGVISLGGVQGTVIATAAMQKLPVGLPKFMVSTVANGNTTFGPFVGVSDMAIMHSVVDIGGLNYVLRKILQEAAGAICGMAKSRTDVKCSKKAVGITMAGVTTPCVTHLTGLLKKQGYETLIFHCNGVGAHVMENLVASGDISAVIDISPHDITDGLTGGLMPNYPERLMPVADTDIPLIFVPGGMDFTLYNGTNRIPEEKKSRHYYKHNEIHTHVRADYDEMKAAGTFVANRLADSHHAVVVIPLRGYSQKNCEGQTIYDPAADRGFADAVRLGGLDVREVDAHINDEFFAEQIMQVFVEITGQSQVEEVS</sequence>
<dbReference type="NCBIfam" id="NF002674">
    <property type="entry name" value="PRK02399.1-2"/>
    <property type="match status" value="1"/>
</dbReference>
<dbReference type="PIRSF" id="PIRSF033271">
    <property type="entry name" value="UCP033271"/>
    <property type="match status" value="1"/>
</dbReference>
<dbReference type="InterPro" id="IPR051353">
    <property type="entry name" value="Tobamovirus_resist_UPF0261"/>
</dbReference>
<reference evidence="3" key="1">
    <citation type="journal article" date="2022" name="Cell">
        <title>Design, construction, and in vivo augmentation of a complex gut microbiome.</title>
        <authorList>
            <person name="Cheng A.G."/>
            <person name="Ho P.Y."/>
            <person name="Aranda-Diaz A."/>
            <person name="Jain S."/>
            <person name="Yu F.B."/>
            <person name="Meng X."/>
            <person name="Wang M."/>
            <person name="Iakiviak M."/>
            <person name="Nagashima K."/>
            <person name="Zhao A."/>
            <person name="Murugkar P."/>
            <person name="Patil A."/>
            <person name="Atabakhsh K."/>
            <person name="Weakley A."/>
            <person name="Yan J."/>
            <person name="Brumbaugh A.R."/>
            <person name="Higginbottom S."/>
            <person name="Dimas A."/>
            <person name="Shiver A.L."/>
            <person name="Deutschbauer A."/>
            <person name="Neff N."/>
            <person name="Sonnenburg J.L."/>
            <person name="Huang K.C."/>
            <person name="Fischbach M.A."/>
        </authorList>
    </citation>
    <scope>NUCLEOTIDE SEQUENCE</scope>
    <source>
        <strain evidence="3">DSM 19829</strain>
    </source>
</reference>
<dbReference type="Pfam" id="PF06792">
    <property type="entry name" value="UPF0261"/>
    <property type="match status" value="1"/>
</dbReference>
<dbReference type="InterPro" id="IPR008322">
    <property type="entry name" value="UPF0261"/>
</dbReference>
<evidence type="ECO:0000313" key="4">
    <source>
        <dbReference type="Proteomes" id="UP001060164"/>
    </source>
</evidence>
<gene>
    <name evidence="3" type="ORF">NQ502_18790</name>
</gene>